<comment type="similarity">
    <text evidence="8">Belongs to the NFYA/HAP2 subunit family.</text>
</comment>
<evidence type="ECO:0000256" key="3">
    <source>
        <dbReference type="ARBA" id="ARBA00023125"/>
    </source>
</evidence>
<dbReference type="InterPro" id="IPR001289">
    <property type="entry name" value="NFYA"/>
</dbReference>
<comment type="caution">
    <text evidence="10">The sequence shown here is derived from an EMBL/GenBank/DDBJ whole genome shotgun (WGS) entry which is preliminary data.</text>
</comment>
<evidence type="ECO:0000256" key="5">
    <source>
        <dbReference type="ARBA" id="ARBA00023163"/>
    </source>
</evidence>
<proteinExistence type="inferred from homology"/>
<feature type="compositionally biased region" description="Polar residues" evidence="9">
    <location>
        <begin position="1"/>
        <end position="19"/>
    </location>
</feature>
<dbReference type="Gene3D" id="6.10.250.2430">
    <property type="match status" value="1"/>
</dbReference>
<evidence type="ECO:0000256" key="2">
    <source>
        <dbReference type="ARBA" id="ARBA00023015"/>
    </source>
</evidence>
<organism evidence="10 11">
    <name type="scientific">Hevea brasiliensis</name>
    <name type="common">Para rubber tree</name>
    <name type="synonym">Siphonia brasiliensis</name>
    <dbReference type="NCBI Taxonomy" id="3981"/>
    <lineage>
        <taxon>Eukaryota</taxon>
        <taxon>Viridiplantae</taxon>
        <taxon>Streptophyta</taxon>
        <taxon>Embryophyta</taxon>
        <taxon>Tracheophyta</taxon>
        <taxon>Spermatophyta</taxon>
        <taxon>Magnoliopsida</taxon>
        <taxon>eudicotyledons</taxon>
        <taxon>Gunneridae</taxon>
        <taxon>Pentapetalae</taxon>
        <taxon>rosids</taxon>
        <taxon>fabids</taxon>
        <taxon>Malpighiales</taxon>
        <taxon>Euphorbiaceae</taxon>
        <taxon>Crotonoideae</taxon>
        <taxon>Micrandreae</taxon>
        <taxon>Hevea</taxon>
    </lineage>
</organism>
<dbReference type="PROSITE" id="PS51152">
    <property type="entry name" value="NFYA_HAP2_2"/>
    <property type="match status" value="1"/>
</dbReference>
<sequence>MQMKLDNTNHPQLDSNSLKRSSKAWWHATGNNVVFSNMLEERTENVSPSKYMDGGFGGEATKSQAKHQVDEGIDANKEMQFTVLSQSDGKHGEEHQHPQHFVNITSPTMVEYFVSPTQPNLVGHSFVHSHYPGAHPSRMVLPLEMKEEPVYVNAKQYHGILRRRQSRAKAELEKKLIKVRKPYLHESRHLHAMRRARGCGGRFVNTKKLDNSAANTTPDIVSNFSETVPKPPTCSSLAHSSKDSHPSSAGNDAVIEPHLHKKEQTYTSDNGNDNGCYQYFLGFQLSSYHSQSDRMVEKRDCNMKEIW</sequence>
<keyword evidence="2 8" id="KW-0805">Transcription regulation</keyword>
<feature type="region of interest" description="Disordered" evidence="9">
    <location>
        <begin position="214"/>
        <end position="252"/>
    </location>
</feature>
<keyword evidence="11" id="KW-1185">Reference proteome</keyword>
<dbReference type="InterPro" id="IPR018362">
    <property type="entry name" value="CCAAT-binding_factor_CS"/>
</dbReference>
<keyword evidence="5 8" id="KW-0804">Transcription</keyword>
<evidence type="ECO:0000256" key="4">
    <source>
        <dbReference type="ARBA" id="ARBA00023159"/>
    </source>
</evidence>
<evidence type="ECO:0000313" key="10">
    <source>
        <dbReference type="EMBL" id="KAJ9181107.1"/>
    </source>
</evidence>
<evidence type="ECO:0000256" key="6">
    <source>
        <dbReference type="ARBA" id="ARBA00023242"/>
    </source>
</evidence>
<comment type="function">
    <text evidence="8">Component of the sequence-specific heterotrimeric transcription factor (NF-Y) which specifically recognizes a 5'-CCAAT-3' box motif found in the promoters of its target genes.</text>
</comment>
<evidence type="ECO:0000256" key="8">
    <source>
        <dbReference type="RuleBase" id="RU367155"/>
    </source>
</evidence>
<evidence type="ECO:0000313" key="11">
    <source>
        <dbReference type="Proteomes" id="UP001174677"/>
    </source>
</evidence>
<dbReference type="Proteomes" id="UP001174677">
    <property type="component" value="Chromosome 5"/>
</dbReference>
<name>A0ABQ9MNT6_HEVBR</name>
<dbReference type="EMBL" id="JARPOI010000005">
    <property type="protein sequence ID" value="KAJ9181107.1"/>
    <property type="molecule type" value="Genomic_DNA"/>
</dbReference>
<comment type="subunit">
    <text evidence="7">Heterotrimeric transcription factor composed of three components, NF-YA, NF-YB and NF-YC. NF-YB and NF-YC must interact and dimerize for NF-YA association and DNA binding.</text>
</comment>
<protein>
    <recommendedName>
        <fullName evidence="8">Nuclear transcription factor Y subunit</fullName>
    </recommendedName>
</protein>
<evidence type="ECO:0000256" key="9">
    <source>
        <dbReference type="SAM" id="MobiDB-lite"/>
    </source>
</evidence>
<reference evidence="10" key="1">
    <citation type="journal article" date="2023" name="Plant Biotechnol. J.">
        <title>Chromosome-level wild Hevea brasiliensis genome provides new tools for genomic-assisted breeding and valuable loci to elevate rubber yield.</title>
        <authorList>
            <person name="Cheng H."/>
            <person name="Song X."/>
            <person name="Hu Y."/>
            <person name="Wu T."/>
            <person name="Yang Q."/>
            <person name="An Z."/>
            <person name="Feng S."/>
            <person name="Deng Z."/>
            <person name="Wu W."/>
            <person name="Zeng X."/>
            <person name="Tu M."/>
            <person name="Wang X."/>
            <person name="Huang H."/>
        </authorList>
    </citation>
    <scope>NUCLEOTIDE SEQUENCE</scope>
    <source>
        <strain evidence="10">MT/VB/25A 57/8</strain>
    </source>
</reference>
<feature type="region of interest" description="Disordered" evidence="9">
    <location>
        <begin position="1"/>
        <end position="21"/>
    </location>
</feature>
<dbReference type="PROSITE" id="PS00686">
    <property type="entry name" value="NFYA_HAP2_1"/>
    <property type="match status" value="1"/>
</dbReference>
<dbReference type="SMART" id="SM00521">
    <property type="entry name" value="CBF"/>
    <property type="match status" value="1"/>
</dbReference>
<evidence type="ECO:0000256" key="1">
    <source>
        <dbReference type="ARBA" id="ARBA00004123"/>
    </source>
</evidence>
<keyword evidence="4" id="KW-0010">Activator</keyword>
<dbReference type="PRINTS" id="PR00616">
    <property type="entry name" value="CCAATSUBUNTB"/>
</dbReference>
<keyword evidence="3 8" id="KW-0238">DNA-binding</keyword>
<dbReference type="PANTHER" id="PTHR12632">
    <property type="entry name" value="TRANSCRIPTION FACTOR NF-Y ALPHA-RELATED"/>
    <property type="match status" value="1"/>
</dbReference>
<comment type="subcellular location">
    <subcellularLocation>
        <location evidence="1 8">Nucleus</location>
    </subcellularLocation>
</comment>
<feature type="compositionally biased region" description="Polar residues" evidence="9">
    <location>
        <begin position="214"/>
        <end position="226"/>
    </location>
</feature>
<gene>
    <name evidence="10" type="ORF">P3X46_009273</name>
</gene>
<dbReference type="Pfam" id="PF02045">
    <property type="entry name" value="CBFB_NFYA"/>
    <property type="match status" value="1"/>
</dbReference>
<evidence type="ECO:0000256" key="7">
    <source>
        <dbReference type="ARBA" id="ARBA00025911"/>
    </source>
</evidence>
<accession>A0ABQ9MNT6</accession>
<keyword evidence="6 8" id="KW-0539">Nucleus</keyword>